<dbReference type="InterPro" id="IPR007069">
    <property type="entry name" value="Transposase_32"/>
</dbReference>
<dbReference type="InterPro" id="IPR026889">
    <property type="entry name" value="Zn_Tnp"/>
</dbReference>
<dbReference type="Pfam" id="PF04986">
    <property type="entry name" value="Y2_Tnp"/>
    <property type="match status" value="1"/>
</dbReference>
<dbReference type="GO" id="GO:0004803">
    <property type="term" value="F:transposase activity"/>
    <property type="evidence" value="ECO:0007669"/>
    <property type="project" value="InterPro"/>
</dbReference>
<dbReference type="GO" id="GO:0006313">
    <property type="term" value="P:DNA transposition"/>
    <property type="evidence" value="ECO:0007669"/>
    <property type="project" value="InterPro"/>
</dbReference>
<evidence type="ECO:0000313" key="4">
    <source>
        <dbReference type="Proteomes" id="UP000275281"/>
    </source>
</evidence>
<sequence length="500" mass="57019">MLATHTHIYKRHRPEHTLLYQLVEHHYPEFLEQLSRQVKSLPRHVEKEFEEFLKCGRLGHGFLRVVCDDCKHEKLLAFSCKKRGFCPRCGTRRMAESAKLLVDDVLHEYPVRQWVLSLPIPLRLLLARYPKYLSNIMQIIHRAIATDIIHRAGYLKKQANTGAVTYIQRFGSALNLNIHFHMLFLEGVITQECGQSKFKCIKAPNHNDMESLVNVISHRIAIYLEKAGLIQRNIDNTFLDLPMDDEDSLLPLQAASVNYRMAVGPDTGKKVFALQTLPAKDEQHYGQLAQINGFSLHAGVIADSHQANKLERLCRYIARPAISEQRLSLTNSGKVRYELKTPYSNGTTHVSFSPLDFVSKLAALVPPPRLNLTRFYGVFASNSHVRAEVTASQRGKNSPRLAEHLIDSDKPYHARSMSWAQRLKRVFNIDITQCEVCEKFNVKIIACITDASVINKILSYLEKQNLPETDNDSLMPPLRAPPDIATFSDYIIQHDFDFGA</sequence>
<evidence type="ECO:0000259" key="1">
    <source>
        <dbReference type="Pfam" id="PF04986"/>
    </source>
</evidence>
<protein>
    <submittedName>
        <fullName evidence="3">IS91 family transposase</fullName>
    </submittedName>
</protein>
<proteinExistence type="predicted"/>
<feature type="domain" description="Transposase IS801/IS1294" evidence="1">
    <location>
        <begin position="162"/>
        <end position="382"/>
    </location>
</feature>
<reference evidence="3 4" key="1">
    <citation type="submission" date="2018-11" db="EMBL/GenBank/DDBJ databases">
        <authorList>
            <person name="Ye M.-Q."/>
            <person name="Du Z.-J."/>
        </authorList>
    </citation>
    <scope>NUCLEOTIDE SEQUENCE [LARGE SCALE GENOMIC DNA]</scope>
    <source>
        <strain evidence="3 4">U0105</strain>
    </source>
</reference>
<gene>
    <name evidence="3" type="ORF">DRW07_06640</name>
</gene>
<feature type="domain" description="Transposase zinc-binding" evidence="2">
    <location>
        <begin position="23"/>
        <end position="118"/>
    </location>
</feature>
<evidence type="ECO:0000313" key="3">
    <source>
        <dbReference type="EMBL" id="RPJ67209.1"/>
    </source>
</evidence>
<accession>A0A3N5Y887</accession>
<dbReference type="EMBL" id="RPOK01000002">
    <property type="protein sequence ID" value="RPJ67209.1"/>
    <property type="molecule type" value="Genomic_DNA"/>
</dbReference>
<dbReference type="Proteomes" id="UP000275281">
    <property type="component" value="Unassembled WGS sequence"/>
</dbReference>
<name>A0A3N5Y887_9ALTE</name>
<dbReference type="Pfam" id="PF14319">
    <property type="entry name" value="Zn_Tnp_IS91"/>
    <property type="match status" value="1"/>
</dbReference>
<dbReference type="PANTHER" id="PTHR37023:SF1">
    <property type="entry name" value="ISSOD25 TRANSPOSASE TNPA_ISSOD25"/>
    <property type="match status" value="1"/>
</dbReference>
<comment type="caution">
    <text evidence="3">The sequence shown here is derived from an EMBL/GenBank/DDBJ whole genome shotgun (WGS) entry which is preliminary data.</text>
</comment>
<evidence type="ECO:0000259" key="2">
    <source>
        <dbReference type="Pfam" id="PF14319"/>
    </source>
</evidence>
<keyword evidence="4" id="KW-1185">Reference proteome</keyword>
<dbReference type="GO" id="GO:0003677">
    <property type="term" value="F:DNA binding"/>
    <property type="evidence" value="ECO:0007669"/>
    <property type="project" value="InterPro"/>
</dbReference>
<dbReference type="PANTHER" id="PTHR37023">
    <property type="entry name" value="TRANSPOSASE"/>
    <property type="match status" value="1"/>
</dbReference>
<dbReference type="OrthoDB" id="6979325at2"/>
<organism evidence="3 4">
    <name type="scientific">Alteromonas sediminis</name>
    <dbReference type="NCBI Taxonomy" id="2259342"/>
    <lineage>
        <taxon>Bacteria</taxon>
        <taxon>Pseudomonadati</taxon>
        <taxon>Pseudomonadota</taxon>
        <taxon>Gammaproteobacteria</taxon>
        <taxon>Alteromonadales</taxon>
        <taxon>Alteromonadaceae</taxon>
        <taxon>Alteromonas/Salinimonas group</taxon>
        <taxon>Alteromonas</taxon>
    </lineage>
</organism>
<dbReference type="AlphaFoldDB" id="A0A3N5Y887"/>